<dbReference type="EMBL" id="CM001403">
    <property type="protein sequence ID" value="EHQ27526.1"/>
    <property type="molecule type" value="Genomic_DNA"/>
</dbReference>
<dbReference type="OrthoDB" id="1147144at2"/>
<feature type="transmembrane region" description="Helical" evidence="2">
    <location>
        <begin position="96"/>
        <end position="117"/>
    </location>
</feature>
<feature type="domain" description="Conjugative transposon TraJ C-terminal" evidence="3">
    <location>
        <begin position="36"/>
        <end position="406"/>
    </location>
</feature>
<feature type="compositionally biased region" description="Basic and acidic residues" evidence="1">
    <location>
        <begin position="398"/>
        <end position="408"/>
    </location>
</feature>
<evidence type="ECO:0000313" key="4">
    <source>
        <dbReference type="EMBL" id="EHQ27526.1"/>
    </source>
</evidence>
<dbReference type="InterPro" id="IPR012424">
    <property type="entry name" value="Conjugative_transposon_TraJ_C"/>
</dbReference>
<keyword evidence="2" id="KW-0812">Transmembrane</keyword>
<dbReference type="InterPro" id="IPR022393">
    <property type="entry name" value="Conjugative_transposon_TraJ"/>
</dbReference>
<reference evidence="4" key="1">
    <citation type="submission" date="2011-09" db="EMBL/GenBank/DDBJ databases">
        <title>The permanent draft genome of Mucilaginibacter paludis DSM 18603.</title>
        <authorList>
            <consortium name="US DOE Joint Genome Institute (JGI-PGF)"/>
            <person name="Lucas S."/>
            <person name="Han J."/>
            <person name="Lapidus A."/>
            <person name="Bruce D."/>
            <person name="Goodwin L."/>
            <person name="Pitluck S."/>
            <person name="Peters L."/>
            <person name="Kyrpides N."/>
            <person name="Mavromatis K."/>
            <person name="Ivanova N."/>
            <person name="Mikhailova N."/>
            <person name="Held B."/>
            <person name="Detter J.C."/>
            <person name="Tapia R."/>
            <person name="Han C."/>
            <person name="Land M."/>
            <person name="Hauser L."/>
            <person name="Markowitz V."/>
            <person name="Cheng J.-F."/>
            <person name="Hugenholtz P."/>
            <person name="Woyke T."/>
            <person name="Wu D."/>
            <person name="Tindall B."/>
            <person name="Brambilla E."/>
            <person name="Klenk H.-P."/>
            <person name="Eisen J.A."/>
        </authorList>
    </citation>
    <scope>NUCLEOTIDE SEQUENCE [LARGE SCALE GENOMIC DNA]</scope>
    <source>
        <strain evidence="4">DSM 18603</strain>
    </source>
</reference>
<evidence type="ECO:0000259" key="3">
    <source>
        <dbReference type="Pfam" id="PF07863"/>
    </source>
</evidence>
<keyword evidence="2" id="KW-1133">Transmembrane helix</keyword>
<evidence type="ECO:0000256" key="2">
    <source>
        <dbReference type="SAM" id="Phobius"/>
    </source>
</evidence>
<sequence length="408" mass="44143">MKFSKVIKSAPFRGLGGLLFLLLFPLLSKADGLADDLQGMQPVLDNVYSQMLPLCSQLIGAARGIAGFAALWYIGSRVWRQIATAEPLDFYPLLRPFALGMAILAFPAVIGLMNGVLQPVVSATGSMVQNSNAAITQLLKQKEDAVKNSSAYQMYVGDTGSGDQSKWYKYTHPDDPNGDNQGLIDGIGNDIKFWMDKQSYNFRNSIKQWMSEVLEVVYAAASLCINTIRAFFLIVLAILGPLVFGLSVFDGFQHSLHQWLARYINIFLWLPIANIFGSIIGKVQENMLKLDISQIQSQGDTFFSSTDTAYLIFLLIGIVGYFSVPTVANFIVHAHGGNGMLQRVNNIATGTTSTVISTSAAVGSATGERMAQGAKNIANAPGDFMKGWNSAGAGGSNHQKDRLSGKSS</sequence>
<keyword evidence="5" id="KW-1185">Reference proteome</keyword>
<dbReference type="NCBIfam" id="TIGR03782">
    <property type="entry name" value="Bac_Flav_CT_J"/>
    <property type="match status" value="1"/>
</dbReference>
<organism evidence="4 5">
    <name type="scientific">Mucilaginibacter paludis DSM 18603</name>
    <dbReference type="NCBI Taxonomy" id="714943"/>
    <lineage>
        <taxon>Bacteria</taxon>
        <taxon>Pseudomonadati</taxon>
        <taxon>Bacteroidota</taxon>
        <taxon>Sphingobacteriia</taxon>
        <taxon>Sphingobacteriales</taxon>
        <taxon>Sphingobacteriaceae</taxon>
        <taxon>Mucilaginibacter</taxon>
    </lineage>
</organism>
<proteinExistence type="predicted"/>
<name>H1YIB3_9SPHI</name>
<accession>H1YIB3</accession>
<feature type="transmembrane region" description="Helical" evidence="2">
    <location>
        <begin position="309"/>
        <end position="332"/>
    </location>
</feature>
<dbReference type="Proteomes" id="UP000002774">
    <property type="component" value="Chromosome"/>
</dbReference>
<dbReference type="HOGENOM" id="CLU_061368_0_0_10"/>
<protein>
    <submittedName>
        <fullName evidence="4">Conjugative transposon TraJ protein</fullName>
    </submittedName>
</protein>
<dbReference type="STRING" id="714943.Mucpa_3427"/>
<feature type="region of interest" description="Disordered" evidence="1">
    <location>
        <begin position="388"/>
        <end position="408"/>
    </location>
</feature>
<keyword evidence="2" id="KW-0472">Membrane</keyword>
<dbReference type="RefSeq" id="WP_008508009.1">
    <property type="nucleotide sequence ID" value="NZ_CM001403.1"/>
</dbReference>
<dbReference type="eggNOG" id="ENOG502Z8G6">
    <property type="taxonomic scope" value="Bacteria"/>
</dbReference>
<dbReference type="Pfam" id="PF07863">
    <property type="entry name" value="CtnDOT_TraJ"/>
    <property type="match status" value="1"/>
</dbReference>
<evidence type="ECO:0000313" key="5">
    <source>
        <dbReference type="Proteomes" id="UP000002774"/>
    </source>
</evidence>
<feature type="transmembrane region" description="Helical" evidence="2">
    <location>
        <begin position="261"/>
        <end position="280"/>
    </location>
</feature>
<gene>
    <name evidence="4" type="ORF">Mucpa_3427</name>
</gene>
<feature type="transmembrane region" description="Helical" evidence="2">
    <location>
        <begin position="58"/>
        <end position="75"/>
    </location>
</feature>
<feature type="transmembrane region" description="Helical" evidence="2">
    <location>
        <begin position="230"/>
        <end position="249"/>
    </location>
</feature>
<dbReference type="AlphaFoldDB" id="H1YIB3"/>
<evidence type="ECO:0000256" key="1">
    <source>
        <dbReference type="SAM" id="MobiDB-lite"/>
    </source>
</evidence>